<evidence type="ECO:0000259" key="3">
    <source>
        <dbReference type="Pfam" id="PF01370"/>
    </source>
</evidence>
<dbReference type="Pfam" id="PF01370">
    <property type="entry name" value="Epimerase"/>
    <property type="match status" value="1"/>
</dbReference>
<evidence type="ECO:0000313" key="5">
    <source>
        <dbReference type="Proteomes" id="UP000635477"/>
    </source>
</evidence>
<keyword evidence="5" id="KW-1185">Reference proteome</keyword>
<dbReference type="SUPFAM" id="SSF51735">
    <property type="entry name" value="NAD(P)-binding Rossmann-fold domains"/>
    <property type="match status" value="1"/>
</dbReference>
<dbReference type="GO" id="GO:0016616">
    <property type="term" value="F:oxidoreductase activity, acting on the CH-OH group of donors, NAD or NADP as acceptor"/>
    <property type="evidence" value="ECO:0007669"/>
    <property type="project" value="TreeGrafter"/>
</dbReference>
<dbReference type="OrthoDB" id="2735536at2759"/>
<reference evidence="4" key="1">
    <citation type="journal article" date="2020" name="BMC Genomics">
        <title>Correction to: Identification and distribution of gene clusters required for synthesis of sphingolipid metabolism inhibitors in diverse species of the filamentous fungus Fusarium.</title>
        <authorList>
            <person name="Kim H.S."/>
            <person name="Lohmar J.M."/>
            <person name="Busman M."/>
            <person name="Brown D.W."/>
            <person name="Naumann T.A."/>
            <person name="Divon H.H."/>
            <person name="Lysoe E."/>
            <person name="Uhlig S."/>
            <person name="Proctor R.H."/>
        </authorList>
    </citation>
    <scope>NUCLEOTIDE SEQUENCE</scope>
    <source>
        <strain evidence="4">NRRL 22465</strain>
    </source>
</reference>
<dbReference type="InterPro" id="IPR050425">
    <property type="entry name" value="NAD(P)_dehydrat-like"/>
</dbReference>
<comment type="similarity">
    <text evidence="2">Belongs to the NAD(P)-dependent epimerase/dehydratase family. Dihydroflavonol-4-reductase subfamily.</text>
</comment>
<sequence>MAPLDNLAVPKGSTVLVTGANGLLGSHIAQQFLEYGYRVRGTVRDPEKNSWLVDAFDRSYGKGQFELIQVSDMTAESAFYEAVKENPGVSVVAHSASIMSINPDPQQVIPGAISGAVNALKAAYAEPSVKRFVFTSSSAAAVWSILDQPGIVVTEETFNEEAVKKAWADPPYEMDRAGAVYAASKTQAEQEVWKFHRENRTKRPDLVVNTVLPNFNFGKSIDPVNQGFPSSAGLPAILYGGKVADIHHLIPRQYYVDVDDTGRLHVAAAIFDHLKDQRIFAFASRFSWDSVLEILRRAEPNKEFPQDFSGGEDPNEIQPRDKAEQLLRDLGRPGWTTLEESILGMLEGLRATEGKAKVRSYDEVDAKA</sequence>
<dbReference type="AlphaFoldDB" id="A0A8H4XND5"/>
<dbReference type="PANTHER" id="PTHR10366">
    <property type="entry name" value="NAD DEPENDENT EPIMERASE/DEHYDRATASE"/>
    <property type="match status" value="1"/>
</dbReference>
<evidence type="ECO:0000313" key="4">
    <source>
        <dbReference type="EMBL" id="KAF4981760.1"/>
    </source>
</evidence>
<dbReference type="Proteomes" id="UP000635477">
    <property type="component" value="Unassembled WGS sequence"/>
</dbReference>
<organism evidence="4 5">
    <name type="scientific">Fusarium zealandicum</name>
    <dbReference type="NCBI Taxonomy" id="1053134"/>
    <lineage>
        <taxon>Eukaryota</taxon>
        <taxon>Fungi</taxon>
        <taxon>Dikarya</taxon>
        <taxon>Ascomycota</taxon>
        <taxon>Pezizomycotina</taxon>
        <taxon>Sordariomycetes</taxon>
        <taxon>Hypocreomycetidae</taxon>
        <taxon>Hypocreales</taxon>
        <taxon>Nectriaceae</taxon>
        <taxon>Fusarium</taxon>
        <taxon>Fusarium staphyleae species complex</taxon>
    </lineage>
</organism>
<protein>
    <recommendedName>
        <fullName evidence="3">NAD-dependent epimerase/dehydratase domain-containing protein</fullName>
    </recommendedName>
</protein>
<dbReference type="Gene3D" id="3.40.50.720">
    <property type="entry name" value="NAD(P)-binding Rossmann-like Domain"/>
    <property type="match status" value="1"/>
</dbReference>
<dbReference type="InterPro" id="IPR001509">
    <property type="entry name" value="Epimerase_deHydtase"/>
</dbReference>
<keyword evidence="1" id="KW-0560">Oxidoreductase</keyword>
<comment type="caution">
    <text evidence="4">The sequence shown here is derived from an EMBL/GenBank/DDBJ whole genome shotgun (WGS) entry which is preliminary data.</text>
</comment>
<dbReference type="PANTHER" id="PTHR10366:SF562">
    <property type="entry name" value="ALDEHYDE REDUCTASE II (AFU_ORTHOLOGUE AFUA_1G11360)"/>
    <property type="match status" value="1"/>
</dbReference>
<proteinExistence type="inferred from homology"/>
<gene>
    <name evidence="4" type="ORF">FZEAL_2482</name>
</gene>
<reference evidence="4" key="2">
    <citation type="submission" date="2020-05" db="EMBL/GenBank/DDBJ databases">
        <authorList>
            <person name="Kim H.-S."/>
            <person name="Proctor R.H."/>
            <person name="Brown D.W."/>
        </authorList>
    </citation>
    <scope>NUCLEOTIDE SEQUENCE</scope>
    <source>
        <strain evidence="4">NRRL 22465</strain>
    </source>
</reference>
<feature type="domain" description="NAD-dependent epimerase/dehydratase" evidence="3">
    <location>
        <begin position="15"/>
        <end position="201"/>
    </location>
</feature>
<evidence type="ECO:0000256" key="1">
    <source>
        <dbReference type="ARBA" id="ARBA00023002"/>
    </source>
</evidence>
<dbReference type="EMBL" id="JABEYC010000151">
    <property type="protein sequence ID" value="KAF4981760.1"/>
    <property type="molecule type" value="Genomic_DNA"/>
</dbReference>
<accession>A0A8H4XND5</accession>
<evidence type="ECO:0000256" key="2">
    <source>
        <dbReference type="ARBA" id="ARBA00023445"/>
    </source>
</evidence>
<dbReference type="InterPro" id="IPR036291">
    <property type="entry name" value="NAD(P)-bd_dom_sf"/>
</dbReference>
<name>A0A8H4XND5_9HYPO</name>